<gene>
    <name evidence="1" type="ORF">Ahy_B01g054998</name>
</gene>
<dbReference type="EMBL" id="SDMP01000011">
    <property type="protein sequence ID" value="RYR30172.1"/>
    <property type="molecule type" value="Genomic_DNA"/>
</dbReference>
<evidence type="ECO:0000313" key="2">
    <source>
        <dbReference type="Proteomes" id="UP000289738"/>
    </source>
</evidence>
<name>A0A445AUS5_ARAHY</name>
<evidence type="ECO:0000313" key="1">
    <source>
        <dbReference type="EMBL" id="RYR30172.1"/>
    </source>
</evidence>
<organism evidence="1 2">
    <name type="scientific">Arachis hypogaea</name>
    <name type="common">Peanut</name>
    <dbReference type="NCBI Taxonomy" id="3818"/>
    <lineage>
        <taxon>Eukaryota</taxon>
        <taxon>Viridiplantae</taxon>
        <taxon>Streptophyta</taxon>
        <taxon>Embryophyta</taxon>
        <taxon>Tracheophyta</taxon>
        <taxon>Spermatophyta</taxon>
        <taxon>Magnoliopsida</taxon>
        <taxon>eudicotyledons</taxon>
        <taxon>Gunneridae</taxon>
        <taxon>Pentapetalae</taxon>
        <taxon>rosids</taxon>
        <taxon>fabids</taxon>
        <taxon>Fabales</taxon>
        <taxon>Fabaceae</taxon>
        <taxon>Papilionoideae</taxon>
        <taxon>50 kb inversion clade</taxon>
        <taxon>dalbergioids sensu lato</taxon>
        <taxon>Dalbergieae</taxon>
        <taxon>Pterocarpus clade</taxon>
        <taxon>Arachis</taxon>
    </lineage>
</organism>
<sequence>MPSRLRWRSKGSAEKVSADSSVVMKSTSLPMAWCVKVKRIWICSALVLPLGEIIRLICDNFLLLRQFIL</sequence>
<reference evidence="1 2" key="1">
    <citation type="submission" date="2019-01" db="EMBL/GenBank/DDBJ databases">
        <title>Sequencing of cultivated peanut Arachis hypogaea provides insights into genome evolution and oil improvement.</title>
        <authorList>
            <person name="Chen X."/>
        </authorList>
    </citation>
    <scope>NUCLEOTIDE SEQUENCE [LARGE SCALE GENOMIC DNA]</scope>
    <source>
        <strain evidence="2">cv. Fuhuasheng</strain>
        <tissue evidence="1">Leaves</tissue>
    </source>
</reference>
<dbReference type="AlphaFoldDB" id="A0A445AUS5"/>
<comment type="caution">
    <text evidence="1">The sequence shown here is derived from an EMBL/GenBank/DDBJ whole genome shotgun (WGS) entry which is preliminary data.</text>
</comment>
<proteinExistence type="predicted"/>
<protein>
    <submittedName>
        <fullName evidence="1">Uncharacterized protein</fullName>
    </submittedName>
</protein>
<dbReference type="Proteomes" id="UP000289738">
    <property type="component" value="Chromosome B01"/>
</dbReference>
<keyword evidence="2" id="KW-1185">Reference proteome</keyword>
<accession>A0A445AUS5</accession>